<feature type="signal peptide" evidence="2">
    <location>
        <begin position="1"/>
        <end position="22"/>
    </location>
</feature>
<dbReference type="EMBL" id="JAWDJX010000040">
    <property type="protein sequence ID" value="KAK3049461.1"/>
    <property type="molecule type" value="Genomic_DNA"/>
</dbReference>
<keyword evidence="4" id="KW-1185">Reference proteome</keyword>
<gene>
    <name evidence="3" type="ORF">LTR09_009380</name>
</gene>
<reference evidence="3" key="1">
    <citation type="submission" date="2023-04" db="EMBL/GenBank/DDBJ databases">
        <title>Black Yeasts Isolated from many extreme environments.</title>
        <authorList>
            <person name="Coleine C."/>
            <person name="Stajich J.E."/>
            <person name="Selbmann L."/>
        </authorList>
    </citation>
    <scope>NUCLEOTIDE SEQUENCE</scope>
    <source>
        <strain evidence="3">CCFEE 5312</strain>
    </source>
</reference>
<evidence type="ECO:0000313" key="3">
    <source>
        <dbReference type="EMBL" id="KAK3049461.1"/>
    </source>
</evidence>
<proteinExistence type="predicted"/>
<comment type="caution">
    <text evidence="3">The sequence shown here is derived from an EMBL/GenBank/DDBJ whole genome shotgun (WGS) entry which is preliminary data.</text>
</comment>
<keyword evidence="1" id="KW-0472">Membrane</keyword>
<organism evidence="3 4">
    <name type="scientific">Extremus antarcticus</name>
    <dbReference type="NCBI Taxonomy" id="702011"/>
    <lineage>
        <taxon>Eukaryota</taxon>
        <taxon>Fungi</taxon>
        <taxon>Dikarya</taxon>
        <taxon>Ascomycota</taxon>
        <taxon>Pezizomycotina</taxon>
        <taxon>Dothideomycetes</taxon>
        <taxon>Dothideomycetidae</taxon>
        <taxon>Mycosphaerellales</taxon>
        <taxon>Extremaceae</taxon>
        <taxon>Extremus</taxon>
    </lineage>
</organism>
<evidence type="ECO:0000256" key="2">
    <source>
        <dbReference type="SAM" id="SignalP"/>
    </source>
</evidence>
<keyword evidence="1" id="KW-1133">Transmembrane helix</keyword>
<evidence type="ECO:0000256" key="1">
    <source>
        <dbReference type="SAM" id="Phobius"/>
    </source>
</evidence>
<keyword evidence="1" id="KW-0812">Transmembrane</keyword>
<protein>
    <submittedName>
        <fullName evidence="3">Uncharacterized protein</fullName>
    </submittedName>
</protein>
<evidence type="ECO:0000313" key="4">
    <source>
        <dbReference type="Proteomes" id="UP001271007"/>
    </source>
</evidence>
<dbReference type="Proteomes" id="UP001271007">
    <property type="component" value="Unassembled WGS sequence"/>
</dbReference>
<keyword evidence="2" id="KW-0732">Signal</keyword>
<name>A0AAJ0D923_9PEZI</name>
<feature type="chain" id="PRO_5042583236" evidence="2">
    <location>
        <begin position="23"/>
        <end position="71"/>
    </location>
</feature>
<dbReference type="AlphaFoldDB" id="A0AAJ0D923"/>
<sequence length="71" mass="7872">MIAVFGVNVAITLACWLTITFAAPDLNKALADPSLYPMVYIMKQSMSIKWVTVELTMIVALVLFVNVCYLT</sequence>
<feature type="transmembrane region" description="Helical" evidence="1">
    <location>
        <begin position="46"/>
        <end position="70"/>
    </location>
</feature>
<accession>A0AAJ0D923</accession>